<dbReference type="PANTHER" id="PTHR21340">
    <property type="entry name" value="DIADENOSINE 5,5-P1,P4-TETRAPHOSPHATE PYROPHOSPHOHYDROLASE MUTT"/>
    <property type="match status" value="1"/>
</dbReference>
<gene>
    <name evidence="3" type="ORF">A2480_00295</name>
</gene>
<dbReference type="Gene3D" id="3.90.79.10">
    <property type="entry name" value="Nucleoside Triphosphate Pyrophosphohydrolase"/>
    <property type="match status" value="1"/>
</dbReference>
<protein>
    <recommendedName>
        <fullName evidence="2">Nudix hydrolase domain-containing protein</fullName>
    </recommendedName>
</protein>
<dbReference type="PRINTS" id="PR00502">
    <property type="entry name" value="NUDIXFAMILY"/>
</dbReference>
<dbReference type="Pfam" id="PF00293">
    <property type="entry name" value="NUDIX"/>
    <property type="match status" value="1"/>
</dbReference>
<dbReference type="InterPro" id="IPR015797">
    <property type="entry name" value="NUDIX_hydrolase-like_dom_sf"/>
</dbReference>
<evidence type="ECO:0000256" key="1">
    <source>
        <dbReference type="ARBA" id="ARBA00022801"/>
    </source>
</evidence>
<dbReference type="AlphaFoldDB" id="A0A1F7WHU5"/>
<feature type="domain" description="Nudix hydrolase" evidence="2">
    <location>
        <begin position="3"/>
        <end position="131"/>
    </location>
</feature>
<dbReference type="InterPro" id="IPR051325">
    <property type="entry name" value="Nudix_hydrolase_domain"/>
</dbReference>
<evidence type="ECO:0000313" key="3">
    <source>
        <dbReference type="EMBL" id="OGM01635.1"/>
    </source>
</evidence>
<dbReference type="GO" id="GO:0004081">
    <property type="term" value="F:bis(5'-nucleosyl)-tetraphosphatase (asymmetrical) activity"/>
    <property type="evidence" value="ECO:0007669"/>
    <property type="project" value="TreeGrafter"/>
</dbReference>
<dbReference type="GO" id="GO:0006167">
    <property type="term" value="P:AMP biosynthetic process"/>
    <property type="evidence" value="ECO:0007669"/>
    <property type="project" value="TreeGrafter"/>
</dbReference>
<dbReference type="PROSITE" id="PS51462">
    <property type="entry name" value="NUDIX"/>
    <property type="match status" value="1"/>
</dbReference>
<proteinExistence type="predicted"/>
<evidence type="ECO:0000259" key="2">
    <source>
        <dbReference type="PROSITE" id="PS51462"/>
    </source>
</evidence>
<dbReference type="SUPFAM" id="SSF55811">
    <property type="entry name" value="Nudix"/>
    <property type="match status" value="1"/>
</dbReference>
<dbReference type="EMBL" id="MGFG01000002">
    <property type="protein sequence ID" value="OGM01635.1"/>
    <property type="molecule type" value="Genomic_DNA"/>
</dbReference>
<keyword evidence="1" id="KW-0378">Hydrolase</keyword>
<sequence length="139" mass="15549">MAGVHKAGAIVMSEKEPSKIALLYRSKQNDWTFPKGHVEEGESALETTVREIAEETGLPVSDAGGELPPLEYDHSSGNRVVMHMFLLRSDDDSRLRPEFDGDRVVWVDIDEVADKLSYDNLRDYFSSVIVQVRRAADVA</sequence>
<dbReference type="GO" id="GO:0006754">
    <property type="term" value="P:ATP biosynthetic process"/>
    <property type="evidence" value="ECO:0007669"/>
    <property type="project" value="TreeGrafter"/>
</dbReference>
<organism evidence="3 4">
    <name type="scientific">Candidatus Uhrbacteria bacterium RIFOXYC2_FULL_47_19</name>
    <dbReference type="NCBI Taxonomy" id="1802424"/>
    <lineage>
        <taxon>Bacteria</taxon>
        <taxon>Candidatus Uhriibacteriota</taxon>
    </lineage>
</organism>
<reference evidence="3 4" key="1">
    <citation type="journal article" date="2016" name="Nat. Commun.">
        <title>Thousands of microbial genomes shed light on interconnected biogeochemical processes in an aquifer system.</title>
        <authorList>
            <person name="Anantharaman K."/>
            <person name="Brown C.T."/>
            <person name="Hug L.A."/>
            <person name="Sharon I."/>
            <person name="Castelle C.J."/>
            <person name="Probst A.J."/>
            <person name="Thomas B.C."/>
            <person name="Singh A."/>
            <person name="Wilkins M.J."/>
            <person name="Karaoz U."/>
            <person name="Brodie E.L."/>
            <person name="Williams K.H."/>
            <person name="Hubbard S.S."/>
            <person name="Banfield J.F."/>
        </authorList>
    </citation>
    <scope>NUCLEOTIDE SEQUENCE [LARGE SCALE GENOMIC DNA]</scope>
</reference>
<comment type="caution">
    <text evidence="3">The sequence shown here is derived from an EMBL/GenBank/DDBJ whole genome shotgun (WGS) entry which is preliminary data.</text>
</comment>
<dbReference type="InterPro" id="IPR020476">
    <property type="entry name" value="Nudix_hydrolase"/>
</dbReference>
<dbReference type="InterPro" id="IPR000086">
    <property type="entry name" value="NUDIX_hydrolase_dom"/>
</dbReference>
<dbReference type="STRING" id="1802424.A2480_00295"/>
<name>A0A1F7WHU5_9BACT</name>
<dbReference type="Proteomes" id="UP000176988">
    <property type="component" value="Unassembled WGS sequence"/>
</dbReference>
<dbReference type="PANTHER" id="PTHR21340:SF0">
    <property type="entry name" value="BIS(5'-NUCLEOSYL)-TETRAPHOSPHATASE [ASYMMETRICAL]"/>
    <property type="match status" value="1"/>
</dbReference>
<evidence type="ECO:0000313" key="4">
    <source>
        <dbReference type="Proteomes" id="UP000176988"/>
    </source>
</evidence>
<accession>A0A1F7WHU5</accession>